<dbReference type="GO" id="GO:0030057">
    <property type="term" value="C:desmosome"/>
    <property type="evidence" value="ECO:0007669"/>
    <property type="project" value="UniProtKB-SubCell"/>
</dbReference>
<dbReference type="InterPro" id="IPR001101">
    <property type="entry name" value="Plectin_repeat"/>
</dbReference>
<keyword evidence="4" id="KW-1003">Cell membrane</keyword>
<dbReference type="FunFam" id="3.90.1290.10:FF:000001">
    <property type="entry name" value="Plectin a"/>
    <property type="match status" value="2"/>
</dbReference>
<accession>A0A8C3A970</accession>
<dbReference type="Pfam" id="PF21097">
    <property type="entry name" value="SR_plectin_7"/>
    <property type="match status" value="1"/>
</dbReference>
<evidence type="ECO:0000256" key="4">
    <source>
        <dbReference type="ARBA" id="ARBA00022475"/>
    </source>
</evidence>
<dbReference type="Pfam" id="PF21019">
    <property type="entry name" value="Spectrin_3"/>
    <property type="match status" value="1"/>
</dbReference>
<evidence type="ECO:0000259" key="12">
    <source>
        <dbReference type="Pfam" id="PF17902"/>
    </source>
</evidence>
<dbReference type="GO" id="GO:0014704">
    <property type="term" value="C:intercalated disc"/>
    <property type="evidence" value="ECO:0007669"/>
    <property type="project" value="TreeGrafter"/>
</dbReference>
<dbReference type="Ensembl" id="ENSCLMT00005039533.1">
    <property type="protein sequence ID" value="ENSCLMP00005038061.1"/>
    <property type="gene ID" value="ENSCLMG00005018027.1"/>
</dbReference>
<dbReference type="InterPro" id="IPR035915">
    <property type="entry name" value="Plakin_repeat_sf"/>
</dbReference>
<dbReference type="InterPro" id="IPR043197">
    <property type="entry name" value="Plakin"/>
</dbReference>
<evidence type="ECO:0000256" key="5">
    <source>
        <dbReference type="ARBA" id="ARBA00022553"/>
    </source>
</evidence>
<keyword evidence="9" id="KW-0472">Membrane</keyword>
<dbReference type="SUPFAM" id="SSF75399">
    <property type="entry name" value="Plakin repeat"/>
    <property type="match status" value="2"/>
</dbReference>
<feature type="coiled-coil region" evidence="10">
    <location>
        <begin position="762"/>
        <end position="789"/>
    </location>
</feature>
<keyword evidence="7" id="KW-0965">Cell junction</keyword>
<evidence type="ECO:0000256" key="6">
    <source>
        <dbReference type="ARBA" id="ARBA00022737"/>
    </source>
</evidence>
<keyword evidence="5" id="KW-0597">Phosphoprotein</keyword>
<comment type="similarity">
    <text evidence="3">Belongs to the plakin or cytolinker family.</text>
</comment>
<dbReference type="InterPro" id="IPR041615">
    <property type="entry name" value="Desmoplakin_SH3"/>
</dbReference>
<dbReference type="PANTHER" id="PTHR23169:SF26">
    <property type="entry name" value="DESMOPLAKIN"/>
    <property type="match status" value="1"/>
</dbReference>
<dbReference type="InterPro" id="IPR041573">
    <property type="entry name" value="Desmoplakin_Spectrin-like"/>
</dbReference>
<comment type="subcellular location">
    <subcellularLocation>
        <location evidence="2">Cell junction</location>
        <location evidence="2">Desmosome</location>
    </subcellularLocation>
    <subcellularLocation>
        <location evidence="1">Cell membrane</location>
    </subcellularLocation>
</comment>
<feature type="domain" description="Desmoplakin SH3" evidence="12">
    <location>
        <begin position="397"/>
        <end position="462"/>
    </location>
</feature>
<dbReference type="GO" id="GO:0043588">
    <property type="term" value="P:skin development"/>
    <property type="evidence" value="ECO:0007669"/>
    <property type="project" value="TreeGrafter"/>
</dbReference>
<gene>
    <name evidence="14" type="primary">LOC117729919</name>
</gene>
<evidence type="ECO:0000256" key="8">
    <source>
        <dbReference type="ARBA" id="ARBA00023054"/>
    </source>
</evidence>
<evidence type="ECO:0000313" key="14">
    <source>
        <dbReference type="Ensembl" id="ENSCLMP00005038061.1"/>
    </source>
</evidence>
<keyword evidence="15" id="KW-1185">Reference proteome</keyword>
<dbReference type="PANTHER" id="PTHR23169">
    <property type="entry name" value="ENVOPLAKIN"/>
    <property type="match status" value="1"/>
</dbReference>
<evidence type="ECO:0000256" key="10">
    <source>
        <dbReference type="SAM" id="Coils"/>
    </source>
</evidence>
<dbReference type="Pfam" id="PF00681">
    <property type="entry name" value="Plectin"/>
    <property type="match status" value="4"/>
</dbReference>
<dbReference type="Gene3D" id="2.30.30.40">
    <property type="entry name" value="SH3 Domains"/>
    <property type="match status" value="1"/>
</dbReference>
<dbReference type="Pfam" id="PF17902">
    <property type="entry name" value="SH3_10"/>
    <property type="match status" value="1"/>
</dbReference>
<dbReference type="GO" id="GO:0005882">
    <property type="term" value="C:intermediate filament"/>
    <property type="evidence" value="ECO:0007669"/>
    <property type="project" value="TreeGrafter"/>
</dbReference>
<dbReference type="Gene3D" id="3.90.1290.10">
    <property type="entry name" value="Plakin repeat"/>
    <property type="match status" value="2"/>
</dbReference>
<evidence type="ECO:0000256" key="3">
    <source>
        <dbReference type="ARBA" id="ARBA00009109"/>
    </source>
</evidence>
<reference evidence="14" key="1">
    <citation type="submission" date="2025-08" db="UniProtKB">
        <authorList>
            <consortium name="Ensembl"/>
        </authorList>
    </citation>
    <scope>IDENTIFICATION</scope>
</reference>
<feature type="coiled-coil region" evidence="10">
    <location>
        <begin position="974"/>
        <end position="1095"/>
    </location>
</feature>
<evidence type="ECO:0000256" key="9">
    <source>
        <dbReference type="ARBA" id="ARBA00023136"/>
    </source>
</evidence>
<evidence type="ECO:0000256" key="2">
    <source>
        <dbReference type="ARBA" id="ARBA00004568"/>
    </source>
</evidence>
<dbReference type="SUPFAM" id="SSF46966">
    <property type="entry name" value="Spectrin repeat"/>
    <property type="match status" value="2"/>
</dbReference>
<name>A0A8C3A970_CYCLU</name>
<dbReference type="GO" id="GO:0042060">
    <property type="term" value="P:wound healing"/>
    <property type="evidence" value="ECO:0007669"/>
    <property type="project" value="TreeGrafter"/>
</dbReference>
<dbReference type="Gene3D" id="1.20.58.60">
    <property type="match status" value="3"/>
</dbReference>
<evidence type="ECO:0000313" key="15">
    <source>
        <dbReference type="Proteomes" id="UP000694565"/>
    </source>
</evidence>
<feature type="coiled-coil region" evidence="10">
    <location>
        <begin position="360"/>
        <end position="390"/>
    </location>
</feature>
<dbReference type="Gene3D" id="1.20.58.1060">
    <property type="match status" value="1"/>
</dbReference>
<protein>
    <submittedName>
        <fullName evidence="14">Desmoplakin</fullName>
    </submittedName>
</protein>
<dbReference type="Pfam" id="PF18373">
    <property type="entry name" value="Spectrin_2"/>
    <property type="match status" value="1"/>
</dbReference>
<dbReference type="GO" id="GO:0005198">
    <property type="term" value="F:structural molecule activity"/>
    <property type="evidence" value="ECO:0007669"/>
    <property type="project" value="TreeGrafter"/>
</dbReference>
<dbReference type="Proteomes" id="UP000694565">
    <property type="component" value="Unplaced"/>
</dbReference>
<feature type="coiled-coil region" evidence="10">
    <location>
        <begin position="1121"/>
        <end position="1148"/>
    </location>
</feature>
<proteinExistence type="inferred from homology"/>
<dbReference type="GO" id="GO:0005737">
    <property type="term" value="C:cytoplasm"/>
    <property type="evidence" value="ECO:0007669"/>
    <property type="project" value="TreeGrafter"/>
</dbReference>
<evidence type="ECO:0000256" key="1">
    <source>
        <dbReference type="ARBA" id="ARBA00004236"/>
    </source>
</evidence>
<evidence type="ECO:0000256" key="7">
    <source>
        <dbReference type="ARBA" id="ARBA00022949"/>
    </source>
</evidence>
<evidence type="ECO:0000256" key="11">
    <source>
        <dbReference type="SAM" id="MobiDB-lite"/>
    </source>
</evidence>
<feature type="region of interest" description="Disordered" evidence="11">
    <location>
        <begin position="597"/>
        <end position="620"/>
    </location>
</feature>
<reference evidence="14" key="2">
    <citation type="submission" date="2025-09" db="UniProtKB">
        <authorList>
            <consortium name="Ensembl"/>
        </authorList>
    </citation>
    <scope>IDENTIFICATION</scope>
</reference>
<keyword evidence="8 10" id="KW-0175">Coiled coil</keyword>
<dbReference type="SMART" id="SM00250">
    <property type="entry name" value="PLEC"/>
    <property type="match status" value="7"/>
</dbReference>
<feature type="coiled-coil region" evidence="10">
    <location>
        <begin position="1201"/>
        <end position="1277"/>
    </location>
</feature>
<dbReference type="GO" id="GO:0005886">
    <property type="term" value="C:plasma membrane"/>
    <property type="evidence" value="ECO:0007669"/>
    <property type="project" value="UniProtKB-SubCell"/>
</dbReference>
<dbReference type="GeneTree" id="ENSGT00940000154843"/>
<feature type="compositionally biased region" description="Low complexity" evidence="11">
    <location>
        <begin position="604"/>
        <end position="620"/>
    </location>
</feature>
<keyword evidence="6" id="KW-0677">Repeat</keyword>
<organism evidence="14 15">
    <name type="scientific">Cyclopterus lumpus</name>
    <name type="common">Lumpsucker</name>
    <dbReference type="NCBI Taxonomy" id="8103"/>
    <lineage>
        <taxon>Eukaryota</taxon>
        <taxon>Metazoa</taxon>
        <taxon>Chordata</taxon>
        <taxon>Craniata</taxon>
        <taxon>Vertebrata</taxon>
        <taxon>Euteleostomi</taxon>
        <taxon>Actinopterygii</taxon>
        <taxon>Neopterygii</taxon>
        <taxon>Teleostei</taxon>
        <taxon>Neoteleostei</taxon>
        <taxon>Acanthomorphata</taxon>
        <taxon>Eupercaria</taxon>
        <taxon>Perciformes</taxon>
        <taxon>Cottioidei</taxon>
        <taxon>Cottales</taxon>
        <taxon>Cyclopteridae</taxon>
        <taxon>Cyclopterus</taxon>
    </lineage>
</organism>
<evidence type="ECO:0000259" key="13">
    <source>
        <dbReference type="Pfam" id="PF18373"/>
    </source>
</evidence>
<dbReference type="GO" id="GO:0045104">
    <property type="term" value="P:intermediate filament cytoskeleton organization"/>
    <property type="evidence" value="ECO:0007669"/>
    <property type="project" value="InterPro"/>
</dbReference>
<sequence length="1798" mass="204489">HTHTHTHAHTHTHTHTHTLSLSSSGPLDAYFPIVFLHSDVVHLHECFVHALQGGAMGDGERYMMMAKETIGQLKSCALDLRKLGQPSDNVVRMIFILSLILIRSVEICKDQLKGVRMAMSGSMHRIRTTRGSSGGWEEPGRSFQDAMAWIAQQKRLIETSSWGDDAAAIDQQLISHQQFHNSIQRSAEVDRAKDDLVGSKGEKGNLHALDQEWDSLQKMSHGRTMQLQELKQIIQDMSKEIMWVNEREEEELMFDWGDKNIDQYILRKQESYSLTTRLHEKNKNKLKATLNKHLHINNWCVKVEGVTHSDVVVILLFWLTRHCLFYVSQFFKEANETYNILQKEHVAVRKKFTCDKNTSLDNLMELLSALEREKEKIMENKRQVQHLVNMSKNIVRLRPRNSDEKSSSPILVTALCDFKQDQKVICKGNEAILKDNSQRSKWDVTGPGGLDMLVPSVCLIVPPPNPISISLAKKNEQYYEAILSIWSQLYINVKSLIAWQYCLLDMNTINSLTVSMLSSMRPDEYRQLIKSLETHYEEFKRSSHGSQMFADEDKKSIETQFTGAQTHFDKIVVQLPTYKERRVAELKKVKKIESKTVKKVKAPSSSASRVSSSSSSSSSSRSLSELHALRLRLEGAEDTLSQHVHICLGDDGMHDCGLKISQLETVQYDVQSLHAEYLRLRERILKELETMNDSDKAQFLRSEIGVIDQRLGSLESSSSAYMQRLQALRDMLESVARAEDIVKVHEARLTEKETTSLSHSEVEDYMLTLKNIKAELDQKKDVMASMEAELAKASHWNSQVGGPFHRCDMMLSRYTEQVNLLSDRWRRINGQIDTRYDLHLYQPQLQHYTQTSTSLMDWIDATKKKQDALQATKIESIQGLIDHINKQKVLNSDIKARRETVDSVLKDNVACVNAIKDYETDLASYTSGLETLLNIPIKRTMLKSPSMDLNLEATQLQTRYMELLTHSGDYYKFLAELLKNMEELKIRNTRIELLEEELRLLRDNMQDHKAKNKSLEDAVSRYRLELSNSQDMMLSMEEVKQTSALQCNATKDSLNSTQSQLADLNDDVTRLNYLLEEEKRKRRLAEDRYTTQQEEYESVLRKRLKELETVSWSKTEVEKSVASKDYEIEKLQRQLAEEAARFKELQREMSKTTGSMLSIQSQYSEIVNERDALLLKLQLSEKDKDRYQRLEEELSRITLSKDSEVRSMQRLQEENERVKRDLDYWKVQYDSKQGLIRQHDTDKERLESERNTLKSEIERLMRELRELDQTYKSKLSTMQRELREAAVVRKTNETELMRVREPPTLDTSTLVFDGVRKPVTANQLLDCGVLDKPTFSQLVKGHKTIPDVSIDKKVSLKGTGPIAGVVIGGLKGPGSITGPIFKMTFTEAKKENLLPRDSVDLLLDAQAATGHIIDPRTNQKLTVKEACDQGVVDEDDRERLLAAEAAAVGYRDPVTSKPLSVFQAMKKGLIDKNTTLRLLQAQESVGGILDPVLSVFLPKDTAIERNLINDDIYSALNRGPELYLDPESEDGVTYISMKRRCKVELHTGLLLLPISGKVDPSKLVFDGVRKPVTAKQLLDCGVLDKPTFIDLEKGKQNVPEVSVDKKLNLKGTGPIAGVEAGSQGKMSLSEAKKQLLLPEDSANLLLEAQAATGHIIDPRNNQKLTVEEACARGVVDIGDRDRLLAAEAAAVGYKDSSSAKPLSVFEAMKKGLIDRKTGLRLLQAQESVGGILDPNLSVFLPKDTAIKRNLLDENLRLDLNQSPECYRDPETERDASYDALKKRCKTEPHTGLLLLPIT</sequence>
<dbReference type="GO" id="GO:0098609">
    <property type="term" value="P:cell-cell adhesion"/>
    <property type="evidence" value="ECO:0007669"/>
    <property type="project" value="TreeGrafter"/>
</dbReference>
<feature type="domain" description="Desmoplakin spectrin-like" evidence="13">
    <location>
        <begin position="497"/>
        <end position="574"/>
    </location>
</feature>